<organism evidence="3 4">
    <name type="scientific">Caenorhabditis briggsae</name>
    <dbReference type="NCBI Taxonomy" id="6238"/>
    <lineage>
        <taxon>Eukaryota</taxon>
        <taxon>Metazoa</taxon>
        <taxon>Ecdysozoa</taxon>
        <taxon>Nematoda</taxon>
        <taxon>Chromadorea</taxon>
        <taxon>Rhabditida</taxon>
        <taxon>Rhabditina</taxon>
        <taxon>Rhabditomorpha</taxon>
        <taxon>Rhabditoidea</taxon>
        <taxon>Rhabditidae</taxon>
        <taxon>Peloderinae</taxon>
        <taxon>Caenorhabditis</taxon>
    </lineage>
</organism>
<keyword evidence="2" id="KW-0472">Membrane</keyword>
<sequence length="126" mass="13417">MLLLATYSSLNTISFVLILVALSSTSPAVLFVKDRDIRKHTLSLSTSPSVAPRRRLTSADAPTIIQQGTGNQGTPATSTTNQIASRRRSPSGCSTAPVAPRRRLTPTSKMIRPRGRSVDGSQKGSL</sequence>
<reference evidence="3 4" key="1">
    <citation type="submission" date="2022-04" db="EMBL/GenBank/DDBJ databases">
        <title>Chromosome-level reference genomes for two strains of Caenorhabditis briggsae: an improved platform for comparative genomics.</title>
        <authorList>
            <person name="Stevens L."/>
            <person name="Andersen E."/>
        </authorList>
    </citation>
    <scope>NUCLEOTIDE SEQUENCE [LARGE SCALE GENOMIC DNA]</scope>
    <source>
        <strain evidence="3">VX34</strain>
        <tissue evidence="3">Whole-organism</tissue>
    </source>
</reference>
<evidence type="ECO:0000313" key="4">
    <source>
        <dbReference type="Proteomes" id="UP000829354"/>
    </source>
</evidence>
<feature type="transmembrane region" description="Helical" evidence="2">
    <location>
        <begin position="12"/>
        <end position="32"/>
    </location>
</feature>
<feature type="region of interest" description="Disordered" evidence="1">
    <location>
        <begin position="43"/>
        <end position="126"/>
    </location>
</feature>
<keyword evidence="4" id="KW-1185">Reference proteome</keyword>
<evidence type="ECO:0000256" key="1">
    <source>
        <dbReference type="SAM" id="MobiDB-lite"/>
    </source>
</evidence>
<keyword evidence="2" id="KW-0812">Transmembrane</keyword>
<dbReference type="Proteomes" id="UP000829354">
    <property type="component" value="Chromosome X"/>
</dbReference>
<feature type="compositionally biased region" description="Polar residues" evidence="1">
    <location>
        <begin position="64"/>
        <end position="84"/>
    </location>
</feature>
<keyword evidence="2" id="KW-1133">Transmembrane helix</keyword>
<protein>
    <submittedName>
        <fullName evidence="3">Uncharacterized protein</fullName>
    </submittedName>
</protein>
<dbReference type="EMBL" id="CP092625">
    <property type="protein sequence ID" value="UMM39367.1"/>
    <property type="molecule type" value="Genomic_DNA"/>
</dbReference>
<dbReference type="AlphaFoldDB" id="A0AAE9FCV2"/>
<proteinExistence type="predicted"/>
<accession>A0AAE9FCV2</accession>
<gene>
    <name evidence="3" type="ORF">L5515_016451</name>
</gene>
<evidence type="ECO:0000256" key="2">
    <source>
        <dbReference type="SAM" id="Phobius"/>
    </source>
</evidence>
<name>A0AAE9FCV2_CAEBR</name>
<evidence type="ECO:0000313" key="3">
    <source>
        <dbReference type="EMBL" id="UMM39367.1"/>
    </source>
</evidence>